<evidence type="ECO:0000313" key="3">
    <source>
        <dbReference type="Proteomes" id="UP000565441"/>
    </source>
</evidence>
<gene>
    <name evidence="2" type="ORF">D9615_008469</name>
</gene>
<evidence type="ECO:0000256" key="1">
    <source>
        <dbReference type="SAM" id="MobiDB-lite"/>
    </source>
</evidence>
<reference evidence="2 3" key="1">
    <citation type="journal article" date="2020" name="ISME J.">
        <title>Uncovering the hidden diversity of litter-decomposition mechanisms in mushroom-forming fungi.</title>
        <authorList>
            <person name="Floudas D."/>
            <person name="Bentzer J."/>
            <person name="Ahren D."/>
            <person name="Johansson T."/>
            <person name="Persson P."/>
            <person name="Tunlid A."/>
        </authorList>
    </citation>
    <scope>NUCLEOTIDE SEQUENCE [LARGE SCALE GENOMIC DNA]</scope>
    <source>
        <strain evidence="2 3">CBS 661.87</strain>
    </source>
</reference>
<proteinExistence type="predicted"/>
<feature type="compositionally biased region" description="Basic and acidic residues" evidence="1">
    <location>
        <begin position="186"/>
        <end position="202"/>
    </location>
</feature>
<comment type="caution">
    <text evidence="2">The sequence shown here is derived from an EMBL/GenBank/DDBJ whole genome shotgun (WGS) entry which is preliminary data.</text>
</comment>
<dbReference type="EMBL" id="JAACJP010000029">
    <property type="protein sequence ID" value="KAF5376312.1"/>
    <property type="molecule type" value="Genomic_DNA"/>
</dbReference>
<organism evidence="2 3">
    <name type="scientific">Tricholomella constricta</name>
    <dbReference type="NCBI Taxonomy" id="117010"/>
    <lineage>
        <taxon>Eukaryota</taxon>
        <taxon>Fungi</taxon>
        <taxon>Dikarya</taxon>
        <taxon>Basidiomycota</taxon>
        <taxon>Agaricomycotina</taxon>
        <taxon>Agaricomycetes</taxon>
        <taxon>Agaricomycetidae</taxon>
        <taxon>Agaricales</taxon>
        <taxon>Tricholomatineae</taxon>
        <taxon>Lyophyllaceae</taxon>
        <taxon>Tricholomella</taxon>
    </lineage>
</organism>
<protein>
    <submittedName>
        <fullName evidence="2">Uncharacterized protein</fullName>
    </submittedName>
</protein>
<dbReference type="AlphaFoldDB" id="A0A8H5M0H4"/>
<name>A0A8H5M0H4_9AGAR</name>
<feature type="region of interest" description="Disordered" evidence="1">
    <location>
        <begin position="166"/>
        <end position="210"/>
    </location>
</feature>
<evidence type="ECO:0000313" key="2">
    <source>
        <dbReference type="EMBL" id="KAF5376312.1"/>
    </source>
</evidence>
<sequence length="210" mass="22380">MGYFPAISVLDFPSTETPSHVPPNVLAGPAHPRPLGPIHHLCWLSQLTLRPSADAGALTHPLIALAGCGEPNLTAPSASPACTCTPPPLRYGGRWNRGLSVVDDARRALVVDLPAVDVDTPQSSDRPTACPGLIGPFTHEAQDDRSGAPTRWFTTSAGMRCKLRAKPRLEDDCGGDEDEGGGVGGGRREEEREKEKEKEKGRAYKVLTST</sequence>
<keyword evidence="3" id="KW-1185">Reference proteome</keyword>
<accession>A0A8H5M0H4</accession>
<dbReference type="Proteomes" id="UP000565441">
    <property type="component" value="Unassembled WGS sequence"/>
</dbReference>